<reference evidence="1 2" key="1">
    <citation type="journal article" date="2012" name="J. Virol.">
        <title>Complete Genome Sequences of 138 Mycobacteriophages.</title>
        <authorList>
            <consortium name="the Science Education Alliance Phage Hunters Advancing Genomics and Evolutionary Science Program"/>
            <consortium name="the KwaZulu-Natal Research Institute for Tuberculosis and HIV Mycobacterial Genetics Course Students"/>
            <consortium name="the Phage Hunters Integrating Research and Education Program"/>
            <person name="Hatfull G.F."/>
        </authorList>
    </citation>
    <scope>NUCLEOTIDE SEQUENCE [LARGE SCALE GENOMIC DNA]</scope>
    <source>
        <strain evidence="2">George</strain>
    </source>
</reference>
<keyword evidence="2" id="KW-1185">Reference proteome</keyword>
<gene>
    <name evidence="1" type="primary">79</name>
    <name evidence="1" type="ORF">GEORGE_79</name>
</gene>
<name>G1BQC5_9CAUD</name>
<organism evidence="1 2">
    <name type="scientific">Mycobacterium phage George</name>
    <dbReference type="NCBI Taxonomy" id="2920883"/>
    <lineage>
        <taxon>Viruses</taxon>
        <taxon>Duplodnaviria</taxon>
        <taxon>Heunggongvirae</taxon>
        <taxon>Uroviricota</taxon>
        <taxon>Caudoviricetes</taxon>
        <taxon>Fromanvirus</taxon>
        <taxon>Fromanvirus george</taxon>
    </lineage>
</organism>
<dbReference type="EMBL" id="JF704107">
    <property type="protein sequence ID" value="AEK32625.1"/>
    <property type="molecule type" value="Genomic_DNA"/>
</dbReference>
<dbReference type="RefSeq" id="YP_009635841.1">
    <property type="nucleotide sequence ID" value="NC_042312.1"/>
</dbReference>
<sequence>MDVITFDGMHYVTVELPDGRQLDIYESGAIQVYSADSKQGTEILLPENVDFHEVKVFRLG</sequence>
<dbReference type="GeneID" id="40232563"/>
<accession>G1BQC5</accession>
<dbReference type="Proteomes" id="UP000222891">
    <property type="component" value="Segment"/>
</dbReference>
<evidence type="ECO:0000313" key="2">
    <source>
        <dbReference type="Proteomes" id="UP000222891"/>
    </source>
</evidence>
<proteinExistence type="predicted"/>
<evidence type="ECO:0000313" key="1">
    <source>
        <dbReference type="EMBL" id="AEK32625.1"/>
    </source>
</evidence>
<protein>
    <submittedName>
        <fullName evidence="1">Uncharacterized protein</fullName>
    </submittedName>
</protein>